<reference evidence="2" key="1">
    <citation type="submission" date="2022-11" db="UniProtKB">
        <authorList>
            <consortium name="WormBaseParasite"/>
        </authorList>
    </citation>
    <scope>IDENTIFICATION</scope>
</reference>
<sequence>MQWIPNVLLPKIRASIHTLIVCESCTAQDDDIEKAVQDDDIEKLPCLYNGVRVSYGSIRSEFPECNELRMQFYSQYAGPHAFQMLLKL</sequence>
<name>A0A914BUS8_9BILA</name>
<evidence type="ECO:0000313" key="1">
    <source>
        <dbReference type="Proteomes" id="UP000887540"/>
    </source>
</evidence>
<dbReference type="WBParaSite" id="ACRNAN_Path_1038.g3983.t1">
    <property type="protein sequence ID" value="ACRNAN_Path_1038.g3983.t1"/>
    <property type="gene ID" value="ACRNAN_Path_1038.g3983"/>
</dbReference>
<organism evidence="1 2">
    <name type="scientific">Acrobeloides nanus</name>
    <dbReference type="NCBI Taxonomy" id="290746"/>
    <lineage>
        <taxon>Eukaryota</taxon>
        <taxon>Metazoa</taxon>
        <taxon>Ecdysozoa</taxon>
        <taxon>Nematoda</taxon>
        <taxon>Chromadorea</taxon>
        <taxon>Rhabditida</taxon>
        <taxon>Tylenchina</taxon>
        <taxon>Cephalobomorpha</taxon>
        <taxon>Cephaloboidea</taxon>
        <taxon>Cephalobidae</taxon>
        <taxon>Acrobeloides</taxon>
    </lineage>
</organism>
<protein>
    <submittedName>
        <fullName evidence="2">Uncharacterized protein</fullName>
    </submittedName>
</protein>
<proteinExistence type="predicted"/>
<dbReference type="Proteomes" id="UP000887540">
    <property type="component" value="Unplaced"/>
</dbReference>
<keyword evidence="1" id="KW-1185">Reference proteome</keyword>
<dbReference type="AlphaFoldDB" id="A0A914BUS8"/>
<evidence type="ECO:0000313" key="2">
    <source>
        <dbReference type="WBParaSite" id="ACRNAN_Path_1038.g3983.t1"/>
    </source>
</evidence>
<accession>A0A914BUS8</accession>